<protein>
    <submittedName>
        <fullName evidence="2">Uncharacterized protein</fullName>
    </submittedName>
</protein>
<organism evidence="2 3">
    <name type="scientific">Polyplax serrata</name>
    <name type="common">Common mouse louse</name>
    <dbReference type="NCBI Taxonomy" id="468196"/>
    <lineage>
        <taxon>Eukaryota</taxon>
        <taxon>Metazoa</taxon>
        <taxon>Ecdysozoa</taxon>
        <taxon>Arthropoda</taxon>
        <taxon>Hexapoda</taxon>
        <taxon>Insecta</taxon>
        <taxon>Pterygota</taxon>
        <taxon>Neoptera</taxon>
        <taxon>Paraneoptera</taxon>
        <taxon>Psocodea</taxon>
        <taxon>Troctomorpha</taxon>
        <taxon>Phthiraptera</taxon>
        <taxon>Anoplura</taxon>
        <taxon>Polyplacidae</taxon>
        <taxon>Polyplax</taxon>
    </lineage>
</organism>
<feature type="region of interest" description="Disordered" evidence="1">
    <location>
        <begin position="1"/>
        <end position="50"/>
    </location>
</feature>
<evidence type="ECO:0000313" key="2">
    <source>
        <dbReference type="EMBL" id="KAK6619590.1"/>
    </source>
</evidence>
<dbReference type="EMBL" id="JAWJWE010000040">
    <property type="protein sequence ID" value="KAK6619590.1"/>
    <property type="molecule type" value="Genomic_DNA"/>
</dbReference>
<dbReference type="AlphaFoldDB" id="A0AAN8NX37"/>
<name>A0AAN8NX37_POLSC</name>
<sequence>MVANSAGQQYEPPRVTPESPAGRMEQTTSRGKKHEEEEEEEEKKETPKPIKLSEFLFVPKSIKRNFYLLCNVSNYISRN</sequence>
<dbReference type="Proteomes" id="UP001372834">
    <property type="component" value="Unassembled WGS sequence"/>
</dbReference>
<accession>A0AAN8NX37</accession>
<gene>
    <name evidence="2" type="ORF">RUM43_012347</name>
</gene>
<evidence type="ECO:0000313" key="3">
    <source>
        <dbReference type="Proteomes" id="UP001372834"/>
    </source>
</evidence>
<comment type="caution">
    <text evidence="2">The sequence shown here is derived from an EMBL/GenBank/DDBJ whole genome shotgun (WGS) entry which is preliminary data.</text>
</comment>
<proteinExistence type="predicted"/>
<reference evidence="2 3" key="1">
    <citation type="submission" date="2023-10" db="EMBL/GenBank/DDBJ databases">
        <title>Genomes of two closely related lineages of the louse Polyplax serrata with different host specificities.</title>
        <authorList>
            <person name="Martinu J."/>
            <person name="Tarabai H."/>
            <person name="Stefka J."/>
            <person name="Hypsa V."/>
        </authorList>
    </citation>
    <scope>NUCLEOTIDE SEQUENCE [LARGE SCALE GENOMIC DNA]</scope>
    <source>
        <strain evidence="2">HR10_N</strain>
    </source>
</reference>
<evidence type="ECO:0000256" key="1">
    <source>
        <dbReference type="SAM" id="MobiDB-lite"/>
    </source>
</evidence>